<accession>A0ABU1ALE1</accession>
<dbReference type="EMBL" id="JARXIC010000026">
    <property type="protein sequence ID" value="MDQ8195569.1"/>
    <property type="molecule type" value="Genomic_DNA"/>
</dbReference>
<evidence type="ECO:0000313" key="1">
    <source>
        <dbReference type="EMBL" id="MDQ8195569.1"/>
    </source>
</evidence>
<dbReference type="RefSeq" id="WP_308986019.1">
    <property type="nucleotide sequence ID" value="NZ_JARXIC010000026.1"/>
</dbReference>
<evidence type="ECO:0000313" key="2">
    <source>
        <dbReference type="Proteomes" id="UP001243717"/>
    </source>
</evidence>
<name>A0ABU1ALE1_9BACT</name>
<dbReference type="GO" id="GO:0032259">
    <property type="term" value="P:methylation"/>
    <property type="evidence" value="ECO:0007669"/>
    <property type="project" value="UniProtKB-KW"/>
</dbReference>
<reference evidence="1 2" key="1">
    <citation type="submission" date="2023-04" db="EMBL/GenBank/DDBJ databases">
        <title>A novel bacteria isolated from coastal sediment.</title>
        <authorList>
            <person name="Liu X.-J."/>
            <person name="Du Z.-J."/>
        </authorList>
    </citation>
    <scope>NUCLEOTIDE SEQUENCE [LARGE SCALE GENOMIC DNA]</scope>
    <source>
        <strain evidence="1 2">SDUM461004</strain>
    </source>
</reference>
<dbReference type="Gene3D" id="3.40.50.150">
    <property type="entry name" value="Vaccinia Virus protein VP39"/>
    <property type="match status" value="1"/>
</dbReference>
<dbReference type="GO" id="GO:0008168">
    <property type="term" value="F:methyltransferase activity"/>
    <property type="evidence" value="ECO:0007669"/>
    <property type="project" value="UniProtKB-KW"/>
</dbReference>
<comment type="caution">
    <text evidence="1">The sequence shown here is derived from an EMBL/GenBank/DDBJ whole genome shotgun (WGS) entry which is preliminary data.</text>
</comment>
<keyword evidence="2" id="KW-1185">Reference proteome</keyword>
<dbReference type="Proteomes" id="UP001243717">
    <property type="component" value="Unassembled WGS sequence"/>
</dbReference>
<dbReference type="SUPFAM" id="SSF53335">
    <property type="entry name" value="S-adenosyl-L-methionine-dependent methyltransferases"/>
    <property type="match status" value="1"/>
</dbReference>
<protein>
    <submittedName>
        <fullName evidence="1">Methyltransferase domain-containing protein</fullName>
    </submittedName>
</protein>
<keyword evidence="1" id="KW-0808">Transferase</keyword>
<dbReference type="InterPro" id="IPR029063">
    <property type="entry name" value="SAM-dependent_MTases_sf"/>
</dbReference>
<proteinExistence type="predicted"/>
<gene>
    <name evidence="1" type="ORF">QEH59_14140</name>
</gene>
<dbReference type="Pfam" id="PF13489">
    <property type="entry name" value="Methyltransf_23"/>
    <property type="match status" value="1"/>
</dbReference>
<organism evidence="1 2">
    <name type="scientific">Thalassobacterium sedimentorum</name>
    <dbReference type="NCBI Taxonomy" id="3041258"/>
    <lineage>
        <taxon>Bacteria</taxon>
        <taxon>Pseudomonadati</taxon>
        <taxon>Verrucomicrobiota</taxon>
        <taxon>Opitutia</taxon>
        <taxon>Puniceicoccales</taxon>
        <taxon>Coraliomargaritaceae</taxon>
        <taxon>Thalassobacterium</taxon>
    </lineage>
</organism>
<sequence length="247" mass="27859">MANYDSAFFDYVNSGALKSAEALLPILNEPLQPKSILDAGCGQGGWLTVWKKLGAHTVLGIDGDYVVREELLVEPSEFTPIDLSKPFNLERRFDLVQSLEVGEHLPTQSSADFIASLVKHSDFILFSAAARGQGGDSHVNEQDYDFWRKLFASHDYVAIDYLRPKIIDNQDIEAWYRYNPFLYVARNRVTELPQTLQDCIIPDDQALKDLSPALYQFRKSIVRLLPVSIATKIAKIKEAIVVKLRGQ</sequence>
<keyword evidence="1" id="KW-0489">Methyltransferase</keyword>